<gene>
    <name evidence="8" type="ORF">CWB98_12735</name>
</gene>
<dbReference type="InterPro" id="IPR029066">
    <property type="entry name" value="PLP-binding_barrel"/>
</dbReference>
<dbReference type="PRINTS" id="PR01179">
    <property type="entry name" value="ODADCRBXLASE"/>
</dbReference>
<reference evidence="9" key="2">
    <citation type="submission" date="2019-06" db="EMBL/GenBank/DDBJ databases">
        <title>Co-occurence of chitin degradation, pigmentation and bioactivity in marine Pseudoalteromonas.</title>
        <authorList>
            <person name="Sonnenschein E.C."/>
            <person name="Bech P.K."/>
        </authorList>
    </citation>
    <scope>NUCLEOTIDE SEQUENCE [LARGE SCALE GENOMIC DNA]</scope>
    <source>
        <strain evidence="9">S2599</strain>
    </source>
</reference>
<dbReference type="GO" id="GO:0009089">
    <property type="term" value="P:lysine biosynthetic process via diaminopimelate"/>
    <property type="evidence" value="ECO:0007669"/>
    <property type="project" value="TreeGrafter"/>
</dbReference>
<dbReference type="PRINTS" id="PR01182">
    <property type="entry name" value="ORNDCRBXLASE"/>
</dbReference>
<comment type="similarity">
    <text evidence="5">Belongs to the Orn/Lys/Arg decarboxylase class-II family.</text>
</comment>
<dbReference type="GO" id="GO:0008836">
    <property type="term" value="F:diaminopimelate decarboxylase activity"/>
    <property type="evidence" value="ECO:0007669"/>
    <property type="project" value="TreeGrafter"/>
</dbReference>
<dbReference type="InterPro" id="IPR022657">
    <property type="entry name" value="De-COase2_CS"/>
</dbReference>
<dbReference type="Proteomes" id="UP000306719">
    <property type="component" value="Unassembled WGS sequence"/>
</dbReference>
<dbReference type="GO" id="GO:0006596">
    <property type="term" value="P:polyamine biosynthetic process"/>
    <property type="evidence" value="ECO:0007669"/>
    <property type="project" value="InterPro"/>
</dbReference>
<dbReference type="SUPFAM" id="SSF50621">
    <property type="entry name" value="Alanine racemase C-terminal domain-like"/>
    <property type="match status" value="1"/>
</dbReference>
<feature type="modified residue" description="N6-(pyridoxal phosphate)lysine" evidence="4">
    <location>
        <position position="56"/>
    </location>
</feature>
<dbReference type="Pfam" id="PF00278">
    <property type="entry name" value="Orn_DAP_Arg_deC"/>
    <property type="match status" value="1"/>
</dbReference>
<sequence>MLALSTPLREQLNTLCTEQNNHDLATPFFVYDLDALHAHVSRLTTQDVVKLWYAVKANPLSSVLSTLDKAGFNFDVASRGELTQVLSQDIAAERVLNTGPAKSPAQIQHFLQAGVTTFVAESLNQVRWLNEAAEQHQKTLTVLLRVQLRWPAGDKNPLGGDSLTPFGLGCEQWQQLTLSDYPALDFAGLHIFQWGNMLDATKLASLWQQMVPPLVSLSTQLGMSLRILDLGGGLGVPYEPSQQPLDWDQVIDSLSKIKADAGVEELWMELGRYAVAHCGYYLNPVVEQKENYGEHQLILTGGVNHLLRPAVTSQAFPVKTLRESAAVKRDYHLHGPLCTAIDHLGTHSLPDDLDYGDWLIFGQCGAYGFTESMPYFLCHELPAEYVFKQGQLYCIRQSENADYYLR</sequence>
<dbReference type="SUPFAM" id="SSF51419">
    <property type="entry name" value="PLP-binding barrel"/>
    <property type="match status" value="1"/>
</dbReference>
<keyword evidence="3" id="KW-0456">Lyase</keyword>
<dbReference type="Gene3D" id="3.20.20.10">
    <property type="entry name" value="Alanine racemase"/>
    <property type="match status" value="1"/>
</dbReference>
<dbReference type="InterPro" id="IPR022653">
    <property type="entry name" value="De-COase2_pyr-phos_BS"/>
</dbReference>
<keyword evidence="2 4" id="KW-0663">Pyridoxal phosphate</keyword>
<evidence type="ECO:0000256" key="2">
    <source>
        <dbReference type="ARBA" id="ARBA00022898"/>
    </source>
</evidence>
<dbReference type="InterPro" id="IPR002433">
    <property type="entry name" value="Orn_de-COase"/>
</dbReference>
<comment type="caution">
    <text evidence="8">The sequence shown here is derived from an EMBL/GenBank/DDBJ whole genome shotgun (WGS) entry which is preliminary data.</text>
</comment>
<dbReference type="InterPro" id="IPR022643">
    <property type="entry name" value="De-COase2_C"/>
</dbReference>
<dbReference type="AlphaFoldDB" id="A0A5S3X0F7"/>
<evidence type="ECO:0000256" key="5">
    <source>
        <dbReference type="RuleBase" id="RU003737"/>
    </source>
</evidence>
<dbReference type="Gene3D" id="2.40.37.10">
    <property type="entry name" value="Lyase, Ornithine Decarboxylase, Chain A, domain 1"/>
    <property type="match status" value="1"/>
</dbReference>
<evidence type="ECO:0000259" key="6">
    <source>
        <dbReference type="Pfam" id="PF00278"/>
    </source>
</evidence>
<dbReference type="InterPro" id="IPR000183">
    <property type="entry name" value="Orn/DAP/Arg_de-COase"/>
</dbReference>
<dbReference type="PANTHER" id="PTHR43727">
    <property type="entry name" value="DIAMINOPIMELATE DECARBOXYLASE"/>
    <property type="match status" value="1"/>
</dbReference>
<dbReference type="InterPro" id="IPR009006">
    <property type="entry name" value="Ala_racemase/Decarboxylase_C"/>
</dbReference>
<dbReference type="PROSITE" id="PS00878">
    <property type="entry name" value="ODR_DC_2_1"/>
    <property type="match status" value="1"/>
</dbReference>
<dbReference type="PROSITE" id="PS00879">
    <property type="entry name" value="ODR_DC_2_2"/>
    <property type="match status" value="1"/>
</dbReference>
<dbReference type="Pfam" id="PF02784">
    <property type="entry name" value="Orn_Arg_deC_N"/>
    <property type="match status" value="1"/>
</dbReference>
<evidence type="ECO:0000256" key="3">
    <source>
        <dbReference type="ARBA" id="ARBA00023239"/>
    </source>
</evidence>
<protein>
    <submittedName>
        <fullName evidence="8">Diaminopimelate decarboxylase</fullName>
    </submittedName>
</protein>
<organism evidence="8 9">
    <name type="scientific">Pseudoalteromonas rubra</name>
    <dbReference type="NCBI Taxonomy" id="43658"/>
    <lineage>
        <taxon>Bacteria</taxon>
        <taxon>Pseudomonadati</taxon>
        <taxon>Pseudomonadota</taxon>
        <taxon>Gammaproteobacteria</taxon>
        <taxon>Alteromonadales</taxon>
        <taxon>Pseudoalteromonadaceae</taxon>
        <taxon>Pseudoalteromonas</taxon>
    </lineage>
</organism>
<dbReference type="EMBL" id="PNCJ01000017">
    <property type="protein sequence ID" value="TMP36493.1"/>
    <property type="molecule type" value="Genomic_DNA"/>
</dbReference>
<feature type="domain" description="Orn/DAP/Arg decarboxylase 2 C-terminal" evidence="6">
    <location>
        <begin position="28"/>
        <end position="365"/>
    </location>
</feature>
<feature type="active site" description="Proton donor" evidence="4">
    <location>
        <position position="338"/>
    </location>
</feature>
<dbReference type="CDD" id="cd06810">
    <property type="entry name" value="PLPDE_III_ODC_DapDC_like"/>
    <property type="match status" value="1"/>
</dbReference>
<dbReference type="InterPro" id="IPR022644">
    <property type="entry name" value="De-COase2_N"/>
</dbReference>
<feature type="domain" description="Orn/DAP/Arg decarboxylase 2 N-terminal" evidence="7">
    <location>
        <begin position="48"/>
        <end position="276"/>
    </location>
</feature>
<evidence type="ECO:0000256" key="1">
    <source>
        <dbReference type="ARBA" id="ARBA00001933"/>
    </source>
</evidence>
<dbReference type="PANTHER" id="PTHR43727:SF2">
    <property type="entry name" value="GROUP IV DECARBOXYLASE"/>
    <property type="match status" value="1"/>
</dbReference>
<evidence type="ECO:0000313" key="8">
    <source>
        <dbReference type="EMBL" id="TMP36493.1"/>
    </source>
</evidence>
<comment type="cofactor">
    <cofactor evidence="1 4">
        <name>pyridoxal 5'-phosphate</name>
        <dbReference type="ChEBI" id="CHEBI:597326"/>
    </cofactor>
</comment>
<accession>A0A5S3X0F7</accession>
<name>A0A5S3X0F7_9GAMM</name>
<dbReference type="OrthoDB" id="9802147at2"/>
<evidence type="ECO:0000313" key="9">
    <source>
        <dbReference type="Proteomes" id="UP000306719"/>
    </source>
</evidence>
<reference evidence="8 9" key="1">
    <citation type="submission" date="2018-01" db="EMBL/GenBank/DDBJ databases">
        <authorList>
            <person name="Paulsen S."/>
            <person name="Gram L.K."/>
        </authorList>
    </citation>
    <scope>NUCLEOTIDE SEQUENCE [LARGE SCALE GENOMIC DNA]</scope>
    <source>
        <strain evidence="8 9">S2599</strain>
    </source>
</reference>
<evidence type="ECO:0000256" key="4">
    <source>
        <dbReference type="PIRSR" id="PIRSR600183-50"/>
    </source>
</evidence>
<proteinExistence type="inferred from homology"/>
<dbReference type="RefSeq" id="WP_138545200.1">
    <property type="nucleotide sequence ID" value="NZ_PNCJ01000017.1"/>
</dbReference>
<evidence type="ECO:0000259" key="7">
    <source>
        <dbReference type="Pfam" id="PF02784"/>
    </source>
</evidence>